<feature type="compositionally biased region" description="Pro residues" evidence="1">
    <location>
        <begin position="16"/>
        <end position="25"/>
    </location>
</feature>
<comment type="caution">
    <text evidence="3">The sequence shown here is derived from an EMBL/GenBank/DDBJ whole genome shotgun (WGS) entry which is preliminary data.</text>
</comment>
<feature type="region of interest" description="Disordered" evidence="1">
    <location>
        <begin position="571"/>
        <end position="601"/>
    </location>
</feature>
<feature type="compositionally biased region" description="Low complexity" evidence="1">
    <location>
        <begin position="439"/>
        <end position="449"/>
    </location>
</feature>
<feature type="compositionally biased region" description="Polar residues" evidence="1">
    <location>
        <begin position="151"/>
        <end position="160"/>
    </location>
</feature>
<dbReference type="Pfam" id="PF13649">
    <property type="entry name" value="Methyltransf_25"/>
    <property type="match status" value="1"/>
</dbReference>
<evidence type="ECO:0000256" key="1">
    <source>
        <dbReference type="SAM" id="MobiDB-lite"/>
    </source>
</evidence>
<dbReference type="GeneID" id="66107330"/>
<dbReference type="Proteomes" id="UP000812287">
    <property type="component" value="Unassembled WGS sequence"/>
</dbReference>
<evidence type="ECO:0000313" key="4">
    <source>
        <dbReference type="Proteomes" id="UP000812287"/>
    </source>
</evidence>
<feature type="region of interest" description="Disordered" evidence="1">
    <location>
        <begin position="151"/>
        <end position="205"/>
    </location>
</feature>
<feature type="region of interest" description="Disordered" evidence="1">
    <location>
        <begin position="732"/>
        <end position="761"/>
    </location>
</feature>
<keyword evidence="4" id="KW-1185">Reference proteome</keyword>
<dbReference type="InterPro" id="IPR029063">
    <property type="entry name" value="SAM-dependent_MTases_sf"/>
</dbReference>
<feature type="compositionally biased region" description="Acidic residues" evidence="1">
    <location>
        <begin position="399"/>
        <end position="409"/>
    </location>
</feature>
<feature type="region of interest" description="Disordered" evidence="1">
    <location>
        <begin position="97"/>
        <end position="131"/>
    </location>
</feature>
<feature type="domain" description="Methyltransferase" evidence="2">
    <location>
        <begin position="267"/>
        <end position="360"/>
    </location>
</feature>
<dbReference type="EMBL" id="MU250524">
    <property type="protein sequence ID" value="KAG7452190.1"/>
    <property type="molecule type" value="Genomic_DNA"/>
</dbReference>
<feature type="region of interest" description="Disordered" evidence="1">
    <location>
        <begin position="1"/>
        <end position="55"/>
    </location>
</feature>
<dbReference type="InterPro" id="IPR041698">
    <property type="entry name" value="Methyltransf_25"/>
</dbReference>
<dbReference type="SUPFAM" id="SSF53335">
    <property type="entry name" value="S-adenosyl-L-methionine-dependent methyltransferases"/>
    <property type="match status" value="1"/>
</dbReference>
<gene>
    <name evidence="3" type="ORF">BT62DRAFT_926404</name>
</gene>
<dbReference type="RefSeq" id="XP_043045690.1">
    <property type="nucleotide sequence ID" value="XM_043185033.1"/>
</dbReference>
<feature type="region of interest" description="Disordered" evidence="1">
    <location>
        <begin position="381"/>
        <end position="454"/>
    </location>
</feature>
<dbReference type="PANTHER" id="PTHR43591:SF24">
    <property type="entry name" value="2-METHOXY-6-POLYPRENYL-1,4-BENZOQUINOL METHYLASE, MITOCHONDRIAL"/>
    <property type="match status" value="1"/>
</dbReference>
<feature type="compositionally biased region" description="Polar residues" evidence="1">
    <location>
        <begin position="382"/>
        <end position="394"/>
    </location>
</feature>
<proteinExistence type="predicted"/>
<dbReference type="AlphaFoldDB" id="A0A9P7W595"/>
<dbReference type="Gene3D" id="3.40.50.150">
    <property type="entry name" value="Vaccinia Virus protein VP39"/>
    <property type="match status" value="1"/>
</dbReference>
<protein>
    <recommendedName>
        <fullName evidence="2">Methyltransferase domain-containing protein</fullName>
    </recommendedName>
</protein>
<sequence length="787" mass="87115">MGSTTTASQPTSYLSPSPPPPPPPSSTSVPEPAFIVARPHTAATSRTPLTSHYRPFSTYYHPGIEGPHYPLKRRCSSVFVPSTSGLSSFGNMVFKHKDKDLDQPRPSSPVTRPRKDSDLTSPSRFKIPKTLRRKRSIAVSLASDITVTPHTPTIQLATNGPPSSLSTSPTEEKSPRTGSFPAETVGSDDDDDGEDSAKPPKYRKKNTWSRNDYGVKLHPYPKEAPYMRAFDPIYLDIDRWNNELLHRLLPKNSPSFRDYGSTPPRSVIDLGCGPGFWILDAAAAWKNTSFVGFDIVDVLEPGVQQTENVRFVRGNFIAYPLPFPAGSFDLVRMANLTLCIPYEKWQFVLSEAYRVLAVGGRLELIDDQIFFPYGESPPPFPTSISERLSRKPQQSSFIDLDDEDDEESGESSLEEHSPISMSSDLGSDPAETLVGDYDSLSSSSSLKENSSTRHGSLDLSLRDFLPSKDSCILQETLEPSRSWTTLATESRELETVFEIMLAEQYGIHPRPSEFILHLMKNVFGPGHAGKMKSMHLKVAPAELSAEKKKSNIITGELFKKLTLNIEWKDKEKKKNRPRRNTSGNDSGSESRTSSDTCVSSASDSAQETISAKAASTLGLSIAEVSAASKEASARRPTLTLDMPTPNLDQTGQPGGLLLWPRIFLPFSSSDLEMHCCIYMHTLLGCKAALADWVGGFVDEAGERVISKSEFEDCIWSYECFRRHRFNWPTGLPSSQCPSTDSVELPLKSTTSGDQDVNDKTSQYPYGQNELTHVRTIRVFEGIKYNAQ</sequence>
<dbReference type="CDD" id="cd02440">
    <property type="entry name" value="AdoMet_MTases"/>
    <property type="match status" value="1"/>
</dbReference>
<accession>A0A9P7W595</accession>
<name>A0A9P7W595_9AGAR</name>
<evidence type="ECO:0000313" key="3">
    <source>
        <dbReference type="EMBL" id="KAG7452190.1"/>
    </source>
</evidence>
<evidence type="ECO:0000259" key="2">
    <source>
        <dbReference type="Pfam" id="PF13649"/>
    </source>
</evidence>
<dbReference type="OrthoDB" id="2013972at2759"/>
<organism evidence="3 4">
    <name type="scientific">Guyanagaster necrorhizus</name>
    <dbReference type="NCBI Taxonomy" id="856835"/>
    <lineage>
        <taxon>Eukaryota</taxon>
        <taxon>Fungi</taxon>
        <taxon>Dikarya</taxon>
        <taxon>Basidiomycota</taxon>
        <taxon>Agaricomycotina</taxon>
        <taxon>Agaricomycetes</taxon>
        <taxon>Agaricomycetidae</taxon>
        <taxon>Agaricales</taxon>
        <taxon>Marasmiineae</taxon>
        <taxon>Physalacriaceae</taxon>
        <taxon>Guyanagaster</taxon>
    </lineage>
</organism>
<feature type="compositionally biased region" description="Low complexity" evidence="1">
    <location>
        <begin position="589"/>
        <end position="601"/>
    </location>
</feature>
<dbReference type="PANTHER" id="PTHR43591">
    <property type="entry name" value="METHYLTRANSFERASE"/>
    <property type="match status" value="1"/>
</dbReference>
<reference evidence="3" key="1">
    <citation type="submission" date="2020-11" db="EMBL/GenBank/DDBJ databases">
        <title>Adaptations for nitrogen fixation in a non-lichenized fungal sporocarp promotes dispersal by wood-feeding termites.</title>
        <authorList>
            <consortium name="DOE Joint Genome Institute"/>
            <person name="Koch R.A."/>
            <person name="Yoon G."/>
            <person name="Arayal U."/>
            <person name="Lail K."/>
            <person name="Amirebrahimi M."/>
            <person name="Labutti K."/>
            <person name="Lipzen A."/>
            <person name="Riley R."/>
            <person name="Barry K."/>
            <person name="Henrissat B."/>
            <person name="Grigoriev I.V."/>
            <person name="Herr J.R."/>
            <person name="Aime M.C."/>
        </authorList>
    </citation>
    <scope>NUCLEOTIDE SEQUENCE</scope>
    <source>
        <strain evidence="3">MCA 3950</strain>
    </source>
</reference>
<dbReference type="GO" id="GO:0008168">
    <property type="term" value="F:methyltransferase activity"/>
    <property type="evidence" value="ECO:0007669"/>
    <property type="project" value="TreeGrafter"/>
</dbReference>